<keyword evidence="3 8" id="KW-1133">Transmembrane helix</keyword>
<dbReference type="PANTHER" id="PTHR32089:SF119">
    <property type="entry name" value="METHYL-ACCEPTING CHEMOTAXIS PROTEIN CTPL"/>
    <property type="match status" value="1"/>
</dbReference>
<dbReference type="InterPro" id="IPR004090">
    <property type="entry name" value="Chemotax_Me-accpt_rcpt"/>
</dbReference>
<dbReference type="SMART" id="SM00283">
    <property type="entry name" value="MA"/>
    <property type="match status" value="1"/>
</dbReference>
<keyword evidence="4 8" id="KW-0472">Membrane</keyword>
<dbReference type="SMART" id="SM00086">
    <property type="entry name" value="PAC"/>
    <property type="match status" value="1"/>
</dbReference>
<proteinExistence type="inferred from homology"/>
<dbReference type="SUPFAM" id="SSF55785">
    <property type="entry name" value="PYP-like sensor domain (PAS domain)"/>
    <property type="match status" value="1"/>
</dbReference>
<dbReference type="PRINTS" id="PR00260">
    <property type="entry name" value="CHEMTRNSDUCR"/>
</dbReference>
<dbReference type="SMART" id="SM00091">
    <property type="entry name" value="PAS"/>
    <property type="match status" value="1"/>
</dbReference>
<feature type="domain" description="Methyl-accepting transducer" evidence="9">
    <location>
        <begin position="272"/>
        <end position="508"/>
    </location>
</feature>
<comment type="subcellular location">
    <subcellularLocation>
        <location evidence="1">Membrane</location>
        <topology evidence="1">Multi-pass membrane protein</topology>
    </subcellularLocation>
</comment>
<dbReference type="PROSITE" id="PS50111">
    <property type="entry name" value="CHEMOTAXIS_TRANSDUC_2"/>
    <property type="match status" value="1"/>
</dbReference>
<accession>A0ABX2IG86</accession>
<dbReference type="InterPro" id="IPR003660">
    <property type="entry name" value="HAMP_dom"/>
</dbReference>
<evidence type="ECO:0000256" key="3">
    <source>
        <dbReference type="ARBA" id="ARBA00022989"/>
    </source>
</evidence>
<dbReference type="Gene3D" id="1.10.287.950">
    <property type="entry name" value="Methyl-accepting chemotaxis protein"/>
    <property type="match status" value="1"/>
</dbReference>
<evidence type="ECO:0000256" key="1">
    <source>
        <dbReference type="ARBA" id="ARBA00004141"/>
    </source>
</evidence>
<reference evidence="12 13" key="1">
    <citation type="submission" date="2020-06" db="EMBL/GenBank/DDBJ databases">
        <title>Draft genome of Uliginosibacterium sp. IMCC34675.</title>
        <authorList>
            <person name="Song J."/>
        </authorList>
    </citation>
    <scope>NUCLEOTIDE SEQUENCE [LARGE SCALE GENOMIC DNA]</scope>
    <source>
        <strain evidence="12 13">IMCC34675</strain>
    </source>
</reference>
<dbReference type="InterPro" id="IPR001610">
    <property type="entry name" value="PAC"/>
</dbReference>
<evidence type="ECO:0000313" key="13">
    <source>
        <dbReference type="Proteomes" id="UP000778523"/>
    </source>
</evidence>
<dbReference type="Pfam" id="PF08447">
    <property type="entry name" value="PAS_3"/>
    <property type="match status" value="1"/>
</dbReference>
<dbReference type="InterPro" id="IPR004089">
    <property type="entry name" value="MCPsignal_dom"/>
</dbReference>
<evidence type="ECO:0000259" key="11">
    <source>
        <dbReference type="PROSITE" id="PS50885"/>
    </source>
</evidence>
<dbReference type="RefSeq" id="WP_170022180.1">
    <property type="nucleotide sequence ID" value="NZ_JABCSC020000003.1"/>
</dbReference>
<keyword evidence="5 7" id="KW-0807">Transducer</keyword>
<feature type="domain" description="HAMP" evidence="11">
    <location>
        <begin position="220"/>
        <end position="267"/>
    </location>
</feature>
<dbReference type="PANTHER" id="PTHR32089">
    <property type="entry name" value="METHYL-ACCEPTING CHEMOTAXIS PROTEIN MCPB"/>
    <property type="match status" value="1"/>
</dbReference>
<evidence type="ECO:0000259" key="10">
    <source>
        <dbReference type="PROSITE" id="PS50112"/>
    </source>
</evidence>
<evidence type="ECO:0000259" key="9">
    <source>
        <dbReference type="PROSITE" id="PS50111"/>
    </source>
</evidence>
<sequence>MRSNLPVTQVETIIPSGVFIYSRTDLKGRITEANAAFAEISGFLREEMIGEPHNIVRHPDMPEAAFDDMWRTLKAGTPWRGVVKNRRKDGGFYWVEANVSPVRENGQVVGFQSVRTRPTAQQIAAASAAYARLRAGDRSLRVEQGLVRRNHGPLVRAATAFPVQMAAVAALACLAALSCLALLLWPGALTRTLAGALAGLSLPASLWLVVWQMPRVCGELRSMRRSLDDVLSHGDLLSNLNSTRNDEIGDIARRVDSLLAATRATLQIIGDTTREVAEATTRLGSDMAGLLTSSEQQSRDTSGAAASVEEMTVSIGEVATHVQETHRISRQVEEEAQAGARLSVEASQTISALSVTVGHSAGTVEQLGLRTQEVGKIAGVIKDIADQTNLLALNAAIEAARAGEQGRGFAVVADEVRKLAERTRQATQEIDTMIGRIQGDTGEAVEGMRRSAEQVGQSVALVHDAEAALRRITQEVDTMLERIGEIAHSTQEQRGAMEHMAGGIEAIARQTESNLGVAHATDDTTHQLERSVERMRRAVTQYRV</sequence>
<feature type="domain" description="PAS" evidence="10">
    <location>
        <begin position="25"/>
        <end position="76"/>
    </location>
</feature>
<dbReference type="PROSITE" id="PS50112">
    <property type="entry name" value="PAS"/>
    <property type="match status" value="1"/>
</dbReference>
<name>A0ABX2IG86_9RHOO</name>
<dbReference type="Proteomes" id="UP000778523">
    <property type="component" value="Unassembled WGS sequence"/>
</dbReference>
<dbReference type="InterPro" id="IPR035965">
    <property type="entry name" value="PAS-like_dom_sf"/>
</dbReference>
<protein>
    <submittedName>
        <fullName evidence="12">Methyl-accepting chemotaxis protein</fullName>
    </submittedName>
</protein>
<dbReference type="EMBL" id="JABCSC020000003">
    <property type="protein sequence ID" value="NSL55786.1"/>
    <property type="molecule type" value="Genomic_DNA"/>
</dbReference>
<dbReference type="Pfam" id="PF00015">
    <property type="entry name" value="MCPsignal"/>
    <property type="match status" value="1"/>
</dbReference>
<dbReference type="PROSITE" id="PS50885">
    <property type="entry name" value="HAMP"/>
    <property type="match status" value="1"/>
</dbReference>
<dbReference type="CDD" id="cd11386">
    <property type="entry name" value="MCP_signal"/>
    <property type="match status" value="1"/>
</dbReference>
<evidence type="ECO:0000256" key="7">
    <source>
        <dbReference type="PROSITE-ProRule" id="PRU00284"/>
    </source>
</evidence>
<dbReference type="SUPFAM" id="SSF58104">
    <property type="entry name" value="Methyl-accepting chemotaxis protein (MCP) signaling domain"/>
    <property type="match status" value="1"/>
</dbReference>
<dbReference type="InterPro" id="IPR013655">
    <property type="entry name" value="PAS_fold_3"/>
</dbReference>
<dbReference type="CDD" id="cd00130">
    <property type="entry name" value="PAS"/>
    <property type="match status" value="1"/>
</dbReference>
<evidence type="ECO:0000313" key="12">
    <source>
        <dbReference type="EMBL" id="NSL55786.1"/>
    </source>
</evidence>
<comment type="similarity">
    <text evidence="6">Belongs to the methyl-accepting chemotaxis (MCP) protein family.</text>
</comment>
<keyword evidence="2 8" id="KW-0812">Transmembrane</keyword>
<comment type="caution">
    <text evidence="12">The sequence shown here is derived from an EMBL/GenBank/DDBJ whole genome shotgun (WGS) entry which is preliminary data.</text>
</comment>
<evidence type="ECO:0000256" key="4">
    <source>
        <dbReference type="ARBA" id="ARBA00023136"/>
    </source>
</evidence>
<dbReference type="InterPro" id="IPR000014">
    <property type="entry name" value="PAS"/>
</dbReference>
<feature type="transmembrane region" description="Helical" evidence="8">
    <location>
        <begin position="192"/>
        <end position="213"/>
    </location>
</feature>
<dbReference type="Gene3D" id="3.30.450.20">
    <property type="entry name" value="PAS domain"/>
    <property type="match status" value="1"/>
</dbReference>
<organism evidence="12 13">
    <name type="scientific">Uliginosibacterium aquaticum</name>
    <dbReference type="NCBI Taxonomy" id="2731212"/>
    <lineage>
        <taxon>Bacteria</taxon>
        <taxon>Pseudomonadati</taxon>
        <taxon>Pseudomonadota</taxon>
        <taxon>Betaproteobacteria</taxon>
        <taxon>Rhodocyclales</taxon>
        <taxon>Zoogloeaceae</taxon>
        <taxon>Uliginosibacterium</taxon>
    </lineage>
</organism>
<keyword evidence="13" id="KW-1185">Reference proteome</keyword>
<evidence type="ECO:0000256" key="5">
    <source>
        <dbReference type="ARBA" id="ARBA00023224"/>
    </source>
</evidence>
<evidence type="ECO:0000256" key="8">
    <source>
        <dbReference type="SAM" id="Phobius"/>
    </source>
</evidence>
<evidence type="ECO:0000256" key="6">
    <source>
        <dbReference type="ARBA" id="ARBA00029447"/>
    </source>
</evidence>
<feature type="transmembrane region" description="Helical" evidence="8">
    <location>
        <begin position="165"/>
        <end position="185"/>
    </location>
</feature>
<evidence type="ECO:0000256" key="2">
    <source>
        <dbReference type="ARBA" id="ARBA00022692"/>
    </source>
</evidence>
<gene>
    <name evidence="12" type="ORF">HJ583_012175</name>
</gene>
<dbReference type="NCBIfam" id="TIGR00229">
    <property type="entry name" value="sensory_box"/>
    <property type="match status" value="1"/>
</dbReference>